<dbReference type="InterPro" id="IPR008928">
    <property type="entry name" value="6-hairpin_glycosidase_sf"/>
</dbReference>
<dbReference type="InterPro" id="IPR049174">
    <property type="entry name" value="Beta-AFase-like"/>
</dbReference>
<dbReference type="PANTHER" id="PTHR43465:SF2">
    <property type="entry name" value="DUF1680 DOMAIN PROTEIN (AFU_ORTHOLOGUE AFUA_1G08910)"/>
    <property type="match status" value="1"/>
</dbReference>
<name>A0AAD6N189_9EURO</name>
<accession>A0AAD6N189</accession>
<organism evidence="3 4">
    <name type="scientific">Penicillium malachiteum</name>
    <dbReference type="NCBI Taxonomy" id="1324776"/>
    <lineage>
        <taxon>Eukaryota</taxon>
        <taxon>Fungi</taxon>
        <taxon>Dikarya</taxon>
        <taxon>Ascomycota</taxon>
        <taxon>Pezizomycotina</taxon>
        <taxon>Eurotiomycetes</taxon>
        <taxon>Eurotiomycetidae</taxon>
        <taxon>Eurotiales</taxon>
        <taxon>Aspergillaceae</taxon>
        <taxon>Penicillium</taxon>
    </lineage>
</organism>
<dbReference type="EMBL" id="JAQJAN010000001">
    <property type="protein sequence ID" value="KAJ5740949.1"/>
    <property type="molecule type" value="Genomic_DNA"/>
</dbReference>
<feature type="domain" description="Non-reducing end beta-L-arabinofuranosidase-like GH127 middle" evidence="2">
    <location>
        <begin position="410"/>
        <end position="497"/>
    </location>
</feature>
<evidence type="ECO:0000259" key="2">
    <source>
        <dbReference type="Pfam" id="PF20736"/>
    </source>
</evidence>
<evidence type="ECO:0000313" key="3">
    <source>
        <dbReference type="EMBL" id="KAJ5740949.1"/>
    </source>
</evidence>
<dbReference type="Pfam" id="PF20736">
    <property type="entry name" value="Glyco_hydro127M"/>
    <property type="match status" value="1"/>
</dbReference>
<keyword evidence="4" id="KW-1185">Reference proteome</keyword>
<reference evidence="3" key="1">
    <citation type="journal article" date="2023" name="IMA Fungus">
        <title>Comparative genomic study of the Penicillium genus elucidates a diverse pangenome and 15 lateral gene transfer events.</title>
        <authorList>
            <person name="Petersen C."/>
            <person name="Sorensen T."/>
            <person name="Nielsen M.R."/>
            <person name="Sondergaard T.E."/>
            <person name="Sorensen J.L."/>
            <person name="Fitzpatrick D.A."/>
            <person name="Frisvad J.C."/>
            <person name="Nielsen K.L."/>
        </authorList>
    </citation>
    <scope>NUCLEOTIDE SEQUENCE</scope>
    <source>
        <strain evidence="3">IBT 17514</strain>
    </source>
</reference>
<comment type="caution">
    <text evidence="3">The sequence shown here is derived from an EMBL/GenBank/DDBJ whole genome shotgun (WGS) entry which is preliminary data.</text>
</comment>
<gene>
    <name evidence="3" type="ORF">N7493_000821</name>
</gene>
<dbReference type="InterPro" id="IPR049046">
    <property type="entry name" value="Beta-AFase-like_GH127_middle"/>
</dbReference>
<dbReference type="Proteomes" id="UP001215712">
    <property type="component" value="Unassembled WGS sequence"/>
</dbReference>
<dbReference type="InterPro" id="IPR012878">
    <property type="entry name" value="Beta-AFase-like_GH127_cat"/>
</dbReference>
<protein>
    <submittedName>
        <fullName evidence="3">Six-hairpin glycosidase</fullName>
    </submittedName>
</protein>
<dbReference type="Pfam" id="PF07944">
    <property type="entry name" value="Beta-AFase-like_GH127_cat"/>
    <property type="match status" value="1"/>
</dbReference>
<dbReference type="GO" id="GO:0016798">
    <property type="term" value="F:hydrolase activity, acting on glycosyl bonds"/>
    <property type="evidence" value="ECO:0007669"/>
    <property type="project" value="UniProtKB-KW"/>
</dbReference>
<evidence type="ECO:0000313" key="4">
    <source>
        <dbReference type="Proteomes" id="UP001215712"/>
    </source>
</evidence>
<keyword evidence="3" id="KW-0326">Glycosidase</keyword>
<sequence>MLKQTGRYDAFKLKWHPSYSDPPTVYPIPNHQFWDSDVAKWIEGACYLLIDHFDAEIDAAVKELVTMIQGAQHPDGYLNIHYSVVEPGKRFTNLRDMHELYNAGHLIEAALAHHIYYRNFDLLSPILKYVDLLALTLGDGPGQINGYPGHPEIELALLRLYKLSADPKHLQLAQFFIEERGNPKGGAKKRHFYDVEAEARGESEHESPFHYPAPKSYWYQQAHVPIVDQETIEGHSVRAMYLLTAVADLVRIYSPESCTGTKFMPAVQRLWSNMVEKKSYVTGGIGAMKQWEGFGIDYFLPQGTDEGGCYAETCAAIGVMMFAERLLQIDLDSHYADIMELCLYNAVLTGMSLDGKAFTYVNQLASSEKDISQRFEWFECACCPPNVTRTLGFLGGYLWSHMVKGQSAVVNVHLYSAATLKIDTGASNMVINQKTDWPWSGDVDFDIQTEGPAVDLELRLRIPGWAKSWKACITPSPRKLDVRNGYLYLNAEWLQENPQFQLSCPMQPLLVRPNPLTLQPVVYVTRGPIVYCVEDVDHPWEKDHFKKTIFDPSTPLREEVSWICRLGLEELSPILTMSVLESYTTCVSSHTIFGLIEVGMGI</sequence>
<dbReference type="AlphaFoldDB" id="A0AAD6N189"/>
<reference evidence="3" key="2">
    <citation type="submission" date="2023-01" db="EMBL/GenBank/DDBJ databases">
        <authorList>
            <person name="Petersen C."/>
        </authorList>
    </citation>
    <scope>NUCLEOTIDE SEQUENCE</scope>
    <source>
        <strain evidence="3">IBT 17514</strain>
    </source>
</reference>
<dbReference type="SUPFAM" id="SSF48208">
    <property type="entry name" value="Six-hairpin glycosidases"/>
    <property type="match status" value="1"/>
</dbReference>
<feature type="domain" description="Non-reducing end beta-L-arabinofuranosidase-like GH127 catalytic" evidence="1">
    <location>
        <begin position="26"/>
        <end position="391"/>
    </location>
</feature>
<keyword evidence="3" id="KW-0378">Hydrolase</keyword>
<evidence type="ECO:0000259" key="1">
    <source>
        <dbReference type="Pfam" id="PF07944"/>
    </source>
</evidence>
<dbReference type="GO" id="GO:0005975">
    <property type="term" value="P:carbohydrate metabolic process"/>
    <property type="evidence" value="ECO:0007669"/>
    <property type="project" value="InterPro"/>
</dbReference>
<dbReference type="PANTHER" id="PTHR43465">
    <property type="entry name" value="DUF1680 DOMAIN PROTEIN (AFU_ORTHOLOGUE AFUA_1G08910)"/>
    <property type="match status" value="1"/>
</dbReference>
<proteinExistence type="predicted"/>